<dbReference type="GO" id="GO:0005198">
    <property type="term" value="F:structural molecule activity"/>
    <property type="evidence" value="ECO:0007669"/>
    <property type="project" value="InterPro"/>
</dbReference>
<proteinExistence type="predicted"/>
<dbReference type="OrthoDB" id="9790161at2"/>
<sequence length="152" mass="16958">MPPVTRDDPYAAYNFLVIVTNVSDDGVAVSGSFTEASGFDIEMPVIEYRTGSEDITVRKLVGLKKFPSALTFKRGVTGHVGFWNWVKEALDGRVRRTAGSIVMLDENRQEVMRWNFDRAWPTKYTGPSFNATKNEIAMETLVLAVESFGIDA</sequence>
<dbReference type="Pfam" id="PF06841">
    <property type="entry name" value="Phage_T4_gp19"/>
    <property type="match status" value="1"/>
</dbReference>
<dbReference type="EMBL" id="FNUJ01000001">
    <property type="protein sequence ID" value="SEF19805.1"/>
    <property type="molecule type" value="Genomic_DNA"/>
</dbReference>
<dbReference type="PANTHER" id="PTHR38009">
    <property type="entry name" value="CONSERVED HYPOTHETICAL PHAGE TAIL PROTEIN"/>
    <property type="match status" value="1"/>
</dbReference>
<dbReference type="STRING" id="218821.SAMN05421837_101108"/>
<dbReference type="RefSeq" id="WP_086676450.1">
    <property type="nucleotide sequence ID" value="NZ_FNUJ01000001.1"/>
</dbReference>
<evidence type="ECO:0000313" key="1">
    <source>
        <dbReference type="EMBL" id="SEF19805.1"/>
    </source>
</evidence>
<dbReference type="PANTHER" id="PTHR38009:SF1">
    <property type="entry name" value="CONSERVED HYPOTHETICAL PHAGE TAIL PROTEIN"/>
    <property type="match status" value="1"/>
</dbReference>
<organism evidence="1 2">
    <name type="scientific">Amycolatopsis pretoriensis</name>
    <dbReference type="NCBI Taxonomy" id="218821"/>
    <lineage>
        <taxon>Bacteria</taxon>
        <taxon>Bacillati</taxon>
        <taxon>Actinomycetota</taxon>
        <taxon>Actinomycetes</taxon>
        <taxon>Pseudonocardiales</taxon>
        <taxon>Pseudonocardiaceae</taxon>
        <taxon>Amycolatopsis</taxon>
    </lineage>
</organism>
<dbReference type="InterPro" id="IPR011747">
    <property type="entry name" value="CHP02241"/>
</dbReference>
<keyword evidence="2" id="KW-1185">Reference proteome</keyword>
<dbReference type="Proteomes" id="UP000198878">
    <property type="component" value="Unassembled WGS sequence"/>
</dbReference>
<protein>
    <submittedName>
        <fullName evidence="1">Conserved hypothetical phage tail region protein</fullName>
    </submittedName>
</protein>
<dbReference type="NCBIfam" id="TIGR02241">
    <property type="entry name" value="conserved hypothetical phage tail region protein"/>
    <property type="match status" value="1"/>
</dbReference>
<accession>A0A1H5Q1B4</accession>
<evidence type="ECO:0000313" key="2">
    <source>
        <dbReference type="Proteomes" id="UP000198878"/>
    </source>
</evidence>
<name>A0A1H5Q1B4_9PSEU</name>
<reference evidence="2" key="1">
    <citation type="submission" date="2016-10" db="EMBL/GenBank/DDBJ databases">
        <authorList>
            <person name="Varghese N."/>
            <person name="Submissions S."/>
        </authorList>
    </citation>
    <scope>NUCLEOTIDE SEQUENCE [LARGE SCALE GENOMIC DNA]</scope>
    <source>
        <strain evidence="2">DSM 44654</strain>
    </source>
</reference>
<dbReference type="AlphaFoldDB" id="A0A1H5Q1B4"/>
<dbReference type="InterPro" id="IPR010667">
    <property type="entry name" value="Phage_T4_Gp19"/>
</dbReference>
<gene>
    <name evidence="1" type="ORF">SAMN05421837_101108</name>
</gene>